<gene>
    <name evidence="1" type="ORF">HHK36_007752</name>
</gene>
<comment type="caution">
    <text evidence="1">The sequence shown here is derived from an EMBL/GenBank/DDBJ whole genome shotgun (WGS) entry which is preliminary data.</text>
</comment>
<evidence type="ECO:0000313" key="1">
    <source>
        <dbReference type="EMBL" id="KAF8405675.1"/>
    </source>
</evidence>
<organism evidence="1 2">
    <name type="scientific">Tetracentron sinense</name>
    <name type="common">Spur-leaf</name>
    <dbReference type="NCBI Taxonomy" id="13715"/>
    <lineage>
        <taxon>Eukaryota</taxon>
        <taxon>Viridiplantae</taxon>
        <taxon>Streptophyta</taxon>
        <taxon>Embryophyta</taxon>
        <taxon>Tracheophyta</taxon>
        <taxon>Spermatophyta</taxon>
        <taxon>Magnoliopsida</taxon>
        <taxon>Trochodendrales</taxon>
        <taxon>Trochodendraceae</taxon>
        <taxon>Tetracentron</taxon>
    </lineage>
</organism>
<dbReference type="AlphaFoldDB" id="A0A834ZH84"/>
<sequence>MKGTRVSGGVDGTEGLQEAKSVVLTIYRKSRIEEVGAISMERYEELSDSKHIQMDREELVNGLLMLYRKFTRTNPAISRATEDVEEIFKHISISREIGLRQEFSGHGTQERFNTSSHSNHDIFGVLMPILPGQPPEKNSLGRKVYSGIANDKNEVSCNYWKVMFIAGTVLAIREVHGAPHVLHGIEGSPALSEALEKL</sequence>
<proteinExistence type="predicted"/>
<evidence type="ECO:0000313" key="2">
    <source>
        <dbReference type="Proteomes" id="UP000655225"/>
    </source>
</evidence>
<dbReference type="EMBL" id="JABCRI010000005">
    <property type="protein sequence ID" value="KAF8405675.1"/>
    <property type="molecule type" value="Genomic_DNA"/>
</dbReference>
<dbReference type="Proteomes" id="UP000655225">
    <property type="component" value="Unassembled WGS sequence"/>
</dbReference>
<keyword evidence="2" id="KW-1185">Reference proteome</keyword>
<reference evidence="1 2" key="1">
    <citation type="submission" date="2020-04" db="EMBL/GenBank/DDBJ databases">
        <title>Plant Genome Project.</title>
        <authorList>
            <person name="Zhang R.-G."/>
        </authorList>
    </citation>
    <scope>NUCLEOTIDE SEQUENCE [LARGE SCALE GENOMIC DNA]</scope>
    <source>
        <strain evidence="1">YNK0</strain>
        <tissue evidence="1">Leaf</tissue>
    </source>
</reference>
<accession>A0A834ZH84</accession>
<name>A0A834ZH84_TETSI</name>
<protein>
    <submittedName>
        <fullName evidence="1">Uncharacterized protein</fullName>
    </submittedName>
</protein>